<keyword evidence="2" id="KW-0812">Transmembrane</keyword>
<sequence>MTHHRTPSNHSSGPQSLPHSQGAGESWIKSSKKWPLKPFSSDRQSRRNIAVVLRGFLVTFLALVLLAICLWAFSQGRQLSKWEQRSFNTLSILLTAIASLGLGSLLGHLGSMLRWPLLARTVYQMQDVDSILGMSPPAGSMRLIRRHIREWRVSRTTFIVTAYLIGNIFGRLSVVVFGLTYNMTDETGIQYPILATNWTSALWTGKIFPDDGSIRVDQLDSGQAFMNSLLNGLQKYAELPKWINKIANSSSKHDISLYLESDLQLPNITLKVDANTVEYSYKLKDFKGDYTRPSNRTVHSSVNCSLMETLGYQYWRWNNGNRTGPFYWSEESSSEVVSEILRISDIVSSTTPKWVSLQDYLGGSGVYPQIYIVFRSAVWECWPTLTETIGGHGPQQVQPDERIFHPTELYRLLTLGEGEHIYATKDKNGGHYVYLNTFSIIDNKGRADGGVPYLYNNLGDGGSESEVVRNSYNLWVAGLVARLPILAIMHGNDDFPRFALGPHPNQTSGTAYLHTTLEVNWVRVILIVASITGGQVLAILAVLSYCKGVYTRDDSHLATAELLKTVINRFDDGKLMTGEELARSLDDVLGVPVSYGTRKGPDGGPPEVDLASGLEAKFPPSPQKEQF</sequence>
<dbReference type="EMBL" id="LN890945">
    <property type="protein sequence ID" value="CUS15582.1"/>
    <property type="molecule type" value="Genomic_DNA"/>
</dbReference>
<evidence type="ECO:0000256" key="1">
    <source>
        <dbReference type="SAM" id="MobiDB-lite"/>
    </source>
</evidence>
<feature type="transmembrane region" description="Helical" evidence="2">
    <location>
        <begin position="86"/>
        <end position="106"/>
    </location>
</feature>
<keyword evidence="2" id="KW-0472">Membrane</keyword>
<protein>
    <submittedName>
        <fullName evidence="3">Uncharacterized protein</fullName>
    </submittedName>
</protein>
<dbReference type="Proteomes" id="UP001412239">
    <property type="component" value="Unassembled WGS sequence"/>
</dbReference>
<evidence type="ECO:0000313" key="3">
    <source>
        <dbReference type="EMBL" id="CUS15582.1"/>
    </source>
</evidence>
<evidence type="ECO:0000256" key="2">
    <source>
        <dbReference type="SAM" id="Phobius"/>
    </source>
</evidence>
<feature type="transmembrane region" description="Helical" evidence="2">
    <location>
        <begin position="521"/>
        <end position="543"/>
    </location>
</feature>
<feature type="region of interest" description="Disordered" evidence="1">
    <location>
        <begin position="596"/>
        <end position="627"/>
    </location>
</feature>
<keyword evidence="4" id="KW-1185">Reference proteome</keyword>
<feature type="region of interest" description="Disordered" evidence="1">
    <location>
        <begin position="1"/>
        <end position="25"/>
    </location>
</feature>
<keyword evidence="2" id="KW-1133">Transmembrane helix</keyword>
<gene>
    <name evidence="3" type="ORF">GSTUAT00000285001</name>
</gene>
<evidence type="ECO:0000313" key="4">
    <source>
        <dbReference type="Proteomes" id="UP001412239"/>
    </source>
</evidence>
<proteinExistence type="predicted"/>
<feature type="transmembrane region" description="Helical" evidence="2">
    <location>
        <begin position="51"/>
        <end position="74"/>
    </location>
</feature>
<reference evidence="3" key="1">
    <citation type="submission" date="2015-10" db="EMBL/GenBank/DDBJ databases">
        <authorList>
            <person name="Regsiter A."/>
            <person name="william w."/>
        </authorList>
    </citation>
    <scope>NUCLEOTIDE SEQUENCE</scope>
    <source>
        <strain evidence="3">Montdore</strain>
    </source>
</reference>
<accession>A0A292Q6Z3</accession>
<feature type="non-terminal residue" evidence="3">
    <location>
        <position position="1"/>
    </location>
</feature>
<feature type="compositionally biased region" description="Polar residues" evidence="1">
    <location>
        <begin position="8"/>
        <end position="19"/>
    </location>
</feature>
<organism evidence="3 4">
    <name type="scientific">Tuber aestivum</name>
    <name type="common">summer truffle</name>
    <dbReference type="NCBI Taxonomy" id="59557"/>
    <lineage>
        <taxon>Eukaryota</taxon>
        <taxon>Fungi</taxon>
        <taxon>Dikarya</taxon>
        <taxon>Ascomycota</taxon>
        <taxon>Pezizomycotina</taxon>
        <taxon>Pezizomycetes</taxon>
        <taxon>Pezizales</taxon>
        <taxon>Tuberaceae</taxon>
        <taxon>Tuber</taxon>
    </lineage>
</organism>
<dbReference type="AlphaFoldDB" id="A0A292Q6Z3"/>
<feature type="transmembrane region" description="Helical" evidence="2">
    <location>
        <begin position="156"/>
        <end position="181"/>
    </location>
</feature>
<name>A0A292Q6Z3_9PEZI</name>